<protein>
    <submittedName>
        <fullName evidence="3">PadR family transcriptional regulator</fullName>
    </submittedName>
</protein>
<dbReference type="InterPro" id="IPR005149">
    <property type="entry name" value="Tscrpt_reg_PadR_N"/>
</dbReference>
<feature type="domain" description="Transcription regulator PadR N-terminal" evidence="1">
    <location>
        <begin position="16"/>
        <end position="89"/>
    </location>
</feature>
<organism evidence="3 4">
    <name type="scientific">Barrientosiimonas humi</name>
    <dbReference type="NCBI Taxonomy" id="999931"/>
    <lineage>
        <taxon>Bacteria</taxon>
        <taxon>Bacillati</taxon>
        <taxon>Actinomycetota</taxon>
        <taxon>Actinomycetes</taxon>
        <taxon>Micrococcales</taxon>
        <taxon>Dermacoccaceae</taxon>
        <taxon>Barrientosiimonas</taxon>
    </lineage>
</organism>
<dbReference type="Gene3D" id="6.10.140.190">
    <property type="match status" value="1"/>
</dbReference>
<dbReference type="Pfam" id="PF03551">
    <property type="entry name" value="PadR"/>
    <property type="match status" value="1"/>
</dbReference>
<dbReference type="OrthoDB" id="3186544at2"/>
<keyword evidence="4" id="KW-1185">Reference proteome</keyword>
<dbReference type="Gene3D" id="1.10.10.10">
    <property type="entry name" value="Winged helix-like DNA-binding domain superfamily/Winged helix DNA-binding domain"/>
    <property type="match status" value="1"/>
</dbReference>
<proteinExistence type="predicted"/>
<reference evidence="3 4" key="1">
    <citation type="submission" date="2019-06" db="EMBL/GenBank/DDBJ databases">
        <title>Sequencing the genomes of 1000 actinobacteria strains.</title>
        <authorList>
            <person name="Klenk H.-P."/>
        </authorList>
    </citation>
    <scope>NUCLEOTIDE SEQUENCE [LARGE SCALE GENOMIC DNA]</scope>
    <source>
        <strain evidence="3 4">DSM 24617</strain>
    </source>
</reference>
<evidence type="ECO:0000259" key="1">
    <source>
        <dbReference type="Pfam" id="PF03551"/>
    </source>
</evidence>
<name>A0A542XEN2_9MICO</name>
<dbReference type="Pfam" id="PF10400">
    <property type="entry name" value="Vir_act_alpha_C"/>
    <property type="match status" value="1"/>
</dbReference>
<dbReference type="PANTHER" id="PTHR43252">
    <property type="entry name" value="TRANSCRIPTIONAL REGULATOR YQJI"/>
    <property type="match status" value="1"/>
</dbReference>
<dbReference type="RefSeq" id="WP_142006439.1">
    <property type="nucleotide sequence ID" value="NZ_CAJTBP010000001.1"/>
</dbReference>
<accession>A0A542XEN2</accession>
<evidence type="ECO:0000259" key="2">
    <source>
        <dbReference type="Pfam" id="PF10400"/>
    </source>
</evidence>
<dbReference type="InterPro" id="IPR018309">
    <property type="entry name" value="Tscrpt_reg_PadR_C"/>
</dbReference>
<dbReference type="InterPro" id="IPR036388">
    <property type="entry name" value="WH-like_DNA-bd_sf"/>
</dbReference>
<sequence length="185" mass="20180">MPSAEPLPVSDLGGALLGLLARGPGTGYDLTRQMHRPVGYFWSAQHSQIYGELTRLEQDGLIRGRDVDGAGPRQSRRWSITSAGRRALHAFVTTPPPDRPTRSRLAVQAYSLWLADPDAARAMVQQVRRRHVELLADYAHEDAELGSPAVGDPEFGNAAALRMGVLGAEGMVAWCDWVLEALERG</sequence>
<evidence type="ECO:0000313" key="4">
    <source>
        <dbReference type="Proteomes" id="UP000318336"/>
    </source>
</evidence>
<dbReference type="AlphaFoldDB" id="A0A542XEN2"/>
<comment type="caution">
    <text evidence="3">The sequence shown here is derived from an EMBL/GenBank/DDBJ whole genome shotgun (WGS) entry which is preliminary data.</text>
</comment>
<dbReference type="PANTHER" id="PTHR43252:SF4">
    <property type="entry name" value="TRANSCRIPTIONAL REGULATORY PROTEIN"/>
    <property type="match status" value="1"/>
</dbReference>
<dbReference type="EMBL" id="VFOK01000001">
    <property type="protein sequence ID" value="TQL34282.1"/>
    <property type="molecule type" value="Genomic_DNA"/>
</dbReference>
<evidence type="ECO:0000313" key="3">
    <source>
        <dbReference type="EMBL" id="TQL34282.1"/>
    </source>
</evidence>
<dbReference type="SUPFAM" id="SSF46785">
    <property type="entry name" value="Winged helix' DNA-binding domain"/>
    <property type="match status" value="1"/>
</dbReference>
<dbReference type="Proteomes" id="UP000318336">
    <property type="component" value="Unassembled WGS sequence"/>
</dbReference>
<gene>
    <name evidence="3" type="ORF">FB554_2447</name>
</gene>
<dbReference type="InterPro" id="IPR036390">
    <property type="entry name" value="WH_DNA-bd_sf"/>
</dbReference>
<feature type="domain" description="Transcription regulator PadR C-terminal" evidence="2">
    <location>
        <begin position="101"/>
        <end position="183"/>
    </location>
</feature>